<feature type="transmembrane region" description="Helical" evidence="1">
    <location>
        <begin position="12"/>
        <end position="35"/>
    </location>
</feature>
<dbReference type="RefSeq" id="WP_200391236.1">
    <property type="nucleotide sequence ID" value="NZ_JAENIO010000013.1"/>
</dbReference>
<keyword evidence="1" id="KW-0472">Membrane</keyword>
<dbReference type="Proteomes" id="UP000604083">
    <property type="component" value="Unassembled WGS sequence"/>
</dbReference>
<dbReference type="AlphaFoldDB" id="A0A934RQ48"/>
<name>A0A934RQ48_9BACT</name>
<protein>
    <submittedName>
        <fullName evidence="2">Uncharacterized protein</fullName>
    </submittedName>
</protein>
<organism evidence="2 3">
    <name type="scientific">Roseibacillus ishigakijimensis</name>
    <dbReference type="NCBI Taxonomy" id="454146"/>
    <lineage>
        <taxon>Bacteria</taxon>
        <taxon>Pseudomonadati</taxon>
        <taxon>Verrucomicrobiota</taxon>
        <taxon>Verrucomicrobiia</taxon>
        <taxon>Verrucomicrobiales</taxon>
        <taxon>Verrucomicrobiaceae</taxon>
        <taxon>Roseibacillus</taxon>
    </lineage>
</organism>
<keyword evidence="1" id="KW-1133">Transmembrane helix</keyword>
<proteinExistence type="predicted"/>
<evidence type="ECO:0000313" key="3">
    <source>
        <dbReference type="Proteomes" id="UP000604083"/>
    </source>
</evidence>
<keyword evidence="3" id="KW-1185">Reference proteome</keyword>
<reference evidence="2" key="1">
    <citation type="submission" date="2021-01" db="EMBL/GenBank/DDBJ databases">
        <title>Modified the classification status of verrucomicrobia.</title>
        <authorList>
            <person name="Feng X."/>
        </authorList>
    </citation>
    <scope>NUCLEOTIDE SEQUENCE</scope>
    <source>
        <strain evidence="2">KCTC 12986</strain>
    </source>
</reference>
<comment type="caution">
    <text evidence="2">The sequence shown here is derived from an EMBL/GenBank/DDBJ whole genome shotgun (WGS) entry which is preliminary data.</text>
</comment>
<gene>
    <name evidence="2" type="ORF">JIN78_07000</name>
</gene>
<feature type="transmembrane region" description="Helical" evidence="1">
    <location>
        <begin position="55"/>
        <end position="74"/>
    </location>
</feature>
<evidence type="ECO:0000313" key="2">
    <source>
        <dbReference type="EMBL" id="MBK1833802.1"/>
    </source>
</evidence>
<evidence type="ECO:0000256" key="1">
    <source>
        <dbReference type="SAM" id="Phobius"/>
    </source>
</evidence>
<keyword evidence="1" id="KW-0812">Transmembrane</keyword>
<dbReference type="EMBL" id="JAENIO010000013">
    <property type="protein sequence ID" value="MBK1833802.1"/>
    <property type="molecule type" value="Genomic_DNA"/>
</dbReference>
<sequence>MKFFDREQWLALRTGGLILLAFAAGIVLIWVAGYLPGTVGRTFSLITGMLWTPTIMEPVLAVAALMAILILNHYRRQREGSEFVYLETVDGPAASQLPAESRAVTFADQPQPPSGEEVVAVVEGLVAMGDFRDAQRLMLELPPQLLEEEAMLAVRLQMAYHNEDPNHVRGLSRKLADLNPDHPALQQS</sequence>
<accession>A0A934RQ48</accession>